<proteinExistence type="predicted"/>
<protein>
    <recommendedName>
        <fullName evidence="3">F-box domain-containing protein</fullName>
    </recommendedName>
</protein>
<evidence type="ECO:0008006" key="3">
    <source>
        <dbReference type="Google" id="ProtNLM"/>
    </source>
</evidence>
<evidence type="ECO:0000313" key="1">
    <source>
        <dbReference type="EMBL" id="KAL2038172.1"/>
    </source>
</evidence>
<name>A0ABR3ZWY4_9LECA</name>
<keyword evidence="2" id="KW-1185">Reference proteome</keyword>
<sequence length="210" mass="23844">MPSLDSIPPELMAEVARHLDPASHATLRYLSKTMFVLTCKAPIMSGAQYAKLNKQFEGQFRRKEYPELELLCVGCMELLSRDKFQDSKSKNKCLGRRLCIDCSALKGHYENANFMYKGVRSIWCAGCHEALPLNNEGSYVQERKAEKTKAQAQGIKVKKIDTGGQRWCRTCWTAIKAWESCHGPRAPQFLVARYGLDRGLRYNIHGVQIP</sequence>
<accession>A0ABR3ZWY4</accession>
<comment type="caution">
    <text evidence="1">The sequence shown here is derived from an EMBL/GenBank/DDBJ whole genome shotgun (WGS) entry which is preliminary data.</text>
</comment>
<evidence type="ECO:0000313" key="2">
    <source>
        <dbReference type="Proteomes" id="UP001590950"/>
    </source>
</evidence>
<dbReference type="Proteomes" id="UP001590950">
    <property type="component" value="Unassembled WGS sequence"/>
</dbReference>
<organism evidence="1 2">
    <name type="scientific">Stereocaulon virgatum</name>
    <dbReference type="NCBI Taxonomy" id="373712"/>
    <lineage>
        <taxon>Eukaryota</taxon>
        <taxon>Fungi</taxon>
        <taxon>Dikarya</taxon>
        <taxon>Ascomycota</taxon>
        <taxon>Pezizomycotina</taxon>
        <taxon>Lecanoromycetes</taxon>
        <taxon>OSLEUM clade</taxon>
        <taxon>Lecanoromycetidae</taxon>
        <taxon>Lecanorales</taxon>
        <taxon>Lecanorineae</taxon>
        <taxon>Stereocaulaceae</taxon>
        <taxon>Stereocaulon</taxon>
    </lineage>
</organism>
<reference evidence="1 2" key="1">
    <citation type="submission" date="2024-09" db="EMBL/GenBank/DDBJ databases">
        <title>Rethinking Asexuality: The Enigmatic Case of Functional Sexual Genes in Lepraria (Stereocaulaceae).</title>
        <authorList>
            <person name="Doellman M."/>
            <person name="Sun Y."/>
            <person name="Barcenas-Pena A."/>
            <person name="Lumbsch H.T."/>
            <person name="Grewe F."/>
        </authorList>
    </citation>
    <scope>NUCLEOTIDE SEQUENCE [LARGE SCALE GENOMIC DNA]</scope>
    <source>
        <strain evidence="1 2">Mercado 3170</strain>
    </source>
</reference>
<dbReference type="EMBL" id="JBEFKJ010000034">
    <property type="protein sequence ID" value="KAL2038172.1"/>
    <property type="molecule type" value="Genomic_DNA"/>
</dbReference>
<gene>
    <name evidence="1" type="ORF">N7G274_009120</name>
</gene>